<feature type="transmembrane region" description="Helical" evidence="1">
    <location>
        <begin position="35"/>
        <end position="57"/>
    </location>
</feature>
<evidence type="ECO:0000256" key="1">
    <source>
        <dbReference type="SAM" id="Phobius"/>
    </source>
</evidence>
<feature type="transmembrane region" description="Helical" evidence="1">
    <location>
        <begin position="12"/>
        <end position="29"/>
    </location>
</feature>
<reference evidence="2" key="1">
    <citation type="submission" date="2019-08" db="EMBL/GenBank/DDBJ databases">
        <title>Comparative genome analysis confer to the adaptation heavy metal polluted environment.</title>
        <authorList>
            <person name="Li Y."/>
        </authorList>
    </citation>
    <scope>NUCLEOTIDE SEQUENCE [LARGE SCALE GENOMIC DNA]</scope>
    <source>
        <strain evidence="2">P1</strain>
    </source>
</reference>
<evidence type="ECO:0000313" key="3">
    <source>
        <dbReference type="Proteomes" id="UP000251402"/>
    </source>
</evidence>
<accession>A0A5C1I1R2</accession>
<keyword evidence="1" id="KW-1133">Transmembrane helix</keyword>
<dbReference type="Proteomes" id="UP000251402">
    <property type="component" value="Chromosome"/>
</dbReference>
<feature type="transmembrane region" description="Helical" evidence="1">
    <location>
        <begin position="91"/>
        <end position="112"/>
    </location>
</feature>
<protein>
    <submittedName>
        <fullName evidence="2">Uncharacterized protein</fullName>
    </submittedName>
</protein>
<dbReference type="AlphaFoldDB" id="A0A5C1I1R2"/>
<feature type="transmembrane region" description="Helical" evidence="1">
    <location>
        <begin position="66"/>
        <end position="85"/>
    </location>
</feature>
<proteinExistence type="predicted"/>
<organism evidence="2 3">
    <name type="scientific">Mucilaginibacter rubeus</name>
    <dbReference type="NCBI Taxonomy" id="2027860"/>
    <lineage>
        <taxon>Bacteria</taxon>
        <taxon>Pseudomonadati</taxon>
        <taxon>Bacteroidota</taxon>
        <taxon>Sphingobacteriia</taxon>
        <taxon>Sphingobacteriales</taxon>
        <taxon>Sphingobacteriaceae</taxon>
        <taxon>Mucilaginibacter</taxon>
    </lineage>
</organism>
<dbReference type="KEGG" id="mrub:DEO27_018065"/>
<name>A0A5C1I1R2_9SPHI</name>
<gene>
    <name evidence="2" type="ORF">DEO27_018065</name>
</gene>
<keyword evidence="3" id="KW-1185">Reference proteome</keyword>
<keyword evidence="1" id="KW-0812">Transmembrane</keyword>
<evidence type="ECO:0000313" key="2">
    <source>
        <dbReference type="EMBL" id="QEM11855.1"/>
    </source>
</evidence>
<dbReference type="EMBL" id="CP043450">
    <property type="protein sequence ID" value="QEM11855.1"/>
    <property type="molecule type" value="Genomic_DNA"/>
</dbReference>
<dbReference type="RefSeq" id="WP_112567310.1">
    <property type="nucleotide sequence ID" value="NZ_CP043450.1"/>
</dbReference>
<keyword evidence="1" id="KW-0472">Membrane</keyword>
<sequence length="127" mass="13633">MTLSSLSRANTASTLIRISAALYLVYYYLSGSRSASFNLALATCIALGILLLLALFIRQGHKWAKWVLLGLLLLTITPDVINLPATFKTNIIAGCIAIIIDVLQISALVLLFKKDKEGPAAEDTGAL</sequence>